<sequence>MVKISTAIVCLFLASCMVGPNYKEPIKPVASQWLQKSPSVKTTPPRDANWWKAFNDPTLTCLIEQGYHNNLSVQSAGVRILQARAQLAQSVGEFYPQQQAVVGNYTYNRIGGSSLQNLLPSSFETAALGVTANWELDFWGKYRRAIQSDDATFLASVAAYDNALVILTSEIASAYISIRTFERLIQITKTNIQLQAMSLRIAKSRYKGGQTSLLDVEQAQTELAETQATLPTLVSNLQKQKDKLAVLLGIVPNQVDAFLTKSKGIPRTPPTVAVGIPREALAQRPDIYQARLEAIAQSEAIGATKANLFPALSLAGTFVFAANSIGSNSISDIFRWSNRQITAGPAVTWPILNYGQITNAVRMQDAAFQQALLKYVNLVLQAQQEVQDNITRYIEAKKSENYLGKANQSATVSTKLALTRYKEGESNYTTVLDVERQQLRVQTSLANAQGEVALALVALYRALGGGWQIRCCNDVVPNHIKQEMAARTNWGNLLKPQNHLPPVTKKQRLKQLYLPNW</sequence>
<dbReference type="GO" id="GO:0015562">
    <property type="term" value="F:efflux transmembrane transporter activity"/>
    <property type="evidence" value="ECO:0007669"/>
    <property type="project" value="InterPro"/>
</dbReference>
<evidence type="ECO:0000313" key="3">
    <source>
        <dbReference type="EMBL" id="KTD08731.1"/>
    </source>
</evidence>
<dbReference type="PROSITE" id="PS51257">
    <property type="entry name" value="PROKAR_LIPOPROTEIN"/>
    <property type="match status" value="1"/>
</dbReference>
<keyword evidence="2" id="KW-0564">Palmitate</keyword>
<dbReference type="Gene3D" id="2.20.200.10">
    <property type="entry name" value="Outer membrane efflux proteins (OEP)"/>
    <property type="match status" value="1"/>
</dbReference>
<comment type="similarity">
    <text evidence="1 2">Belongs to the outer membrane factor (OMF) (TC 1.B.17) family.</text>
</comment>
<reference evidence="3 5" key="1">
    <citation type="submission" date="2015-11" db="EMBL/GenBank/DDBJ databases">
        <title>Genomic analysis of 38 Legionella species identifies large and diverse effector repertoires.</title>
        <authorList>
            <person name="Burstein D."/>
            <person name="Amaro F."/>
            <person name="Zusman T."/>
            <person name="Lifshitz Z."/>
            <person name="Cohen O."/>
            <person name="Gilbert J.A."/>
            <person name="Pupko T."/>
            <person name="Shuman H.A."/>
            <person name="Segal G."/>
        </authorList>
    </citation>
    <scope>NUCLEOTIDE SEQUENCE [LARGE SCALE GENOMIC DNA]</scope>
    <source>
        <strain evidence="3 5">JA-26-G1-E2</strain>
    </source>
</reference>
<dbReference type="Proteomes" id="UP000093336">
    <property type="component" value="Unassembled WGS sequence"/>
</dbReference>
<reference evidence="4 6" key="2">
    <citation type="submission" date="2016-05" db="EMBL/GenBank/DDBJ databases">
        <authorList>
            <person name="Prochazka B."/>
            <person name="Indra A."/>
            <person name="Hasenberger P."/>
            <person name="Blaschitz M."/>
            <person name="Wagner L."/>
            <person name="Wewalka G."/>
            <person name="Sorschag S."/>
            <person name="Schmid D."/>
            <person name="Ruppitsch W."/>
        </authorList>
    </citation>
    <scope>NUCLEOTIDE SEQUENCE [LARGE SCALE GENOMIC DNA]</scope>
    <source>
        <strain evidence="4 6">974010_12</strain>
    </source>
</reference>
<dbReference type="PANTHER" id="PTHR30203:SF31">
    <property type="entry name" value="RND EFFLUX SYSTEM, OUTER MEMBRANE LIPOPROTEIN, NODT"/>
    <property type="match status" value="1"/>
</dbReference>
<dbReference type="GO" id="GO:0009279">
    <property type="term" value="C:cell outer membrane"/>
    <property type="evidence" value="ECO:0007669"/>
    <property type="project" value="UniProtKB-SubCell"/>
</dbReference>
<dbReference type="OrthoDB" id="9770517at2"/>
<evidence type="ECO:0000256" key="2">
    <source>
        <dbReference type="RuleBase" id="RU362097"/>
    </source>
</evidence>
<keyword evidence="2" id="KW-0449">Lipoprotein</keyword>
<evidence type="ECO:0000313" key="6">
    <source>
        <dbReference type="Proteomes" id="UP000093336"/>
    </source>
</evidence>
<dbReference type="InterPro" id="IPR003423">
    <property type="entry name" value="OMP_efflux"/>
</dbReference>
<dbReference type="SUPFAM" id="SSF56954">
    <property type="entry name" value="Outer membrane efflux proteins (OEP)"/>
    <property type="match status" value="1"/>
</dbReference>
<keyword evidence="2" id="KW-0472">Membrane</keyword>
<keyword evidence="2" id="KW-1134">Transmembrane beta strand</keyword>
<keyword evidence="6" id="KW-1185">Reference proteome</keyword>
<proteinExistence type="inferred from homology"/>
<dbReference type="PANTHER" id="PTHR30203">
    <property type="entry name" value="OUTER MEMBRANE CATION EFFLUX PROTEIN"/>
    <property type="match status" value="1"/>
</dbReference>
<organism evidence="3 5">
    <name type="scientific">Legionella jamestowniensis</name>
    <dbReference type="NCBI Taxonomy" id="455"/>
    <lineage>
        <taxon>Bacteria</taxon>
        <taxon>Pseudomonadati</taxon>
        <taxon>Pseudomonadota</taxon>
        <taxon>Gammaproteobacteria</taxon>
        <taxon>Legionellales</taxon>
        <taxon>Legionellaceae</taxon>
        <taxon>Legionella</taxon>
    </lineage>
</organism>
<comment type="caution">
    <text evidence="3">The sequence shown here is derived from an EMBL/GenBank/DDBJ whole genome shotgun (WGS) entry which is preliminary data.</text>
</comment>
<dbReference type="Proteomes" id="UP000054715">
    <property type="component" value="Unassembled WGS sequence"/>
</dbReference>
<accession>A0A0W0ULF8</accession>
<dbReference type="EMBL" id="LNYG01000013">
    <property type="protein sequence ID" value="KTD08731.1"/>
    <property type="molecule type" value="Genomic_DNA"/>
</dbReference>
<dbReference type="Pfam" id="PF02321">
    <property type="entry name" value="OEP"/>
    <property type="match status" value="2"/>
</dbReference>
<dbReference type="InterPro" id="IPR010131">
    <property type="entry name" value="MdtP/NodT-like"/>
</dbReference>
<evidence type="ECO:0000313" key="5">
    <source>
        <dbReference type="Proteomes" id="UP000054715"/>
    </source>
</evidence>
<dbReference type="STRING" id="455.Ljam_2926"/>
<dbReference type="NCBIfam" id="TIGR01845">
    <property type="entry name" value="outer_NodT"/>
    <property type="match status" value="1"/>
</dbReference>
<dbReference type="AlphaFoldDB" id="A0A0W0ULF8"/>
<dbReference type="EMBL" id="LYOZ01000052">
    <property type="protein sequence ID" value="OCH96831.1"/>
    <property type="molecule type" value="Genomic_DNA"/>
</dbReference>
<evidence type="ECO:0000256" key="1">
    <source>
        <dbReference type="ARBA" id="ARBA00007613"/>
    </source>
</evidence>
<keyword evidence="2" id="KW-0812">Transmembrane</keyword>
<evidence type="ECO:0000313" key="4">
    <source>
        <dbReference type="EMBL" id="OCH96831.1"/>
    </source>
</evidence>
<dbReference type="RefSeq" id="WP_058450723.1">
    <property type="nucleotide sequence ID" value="NZ_CAAAJF010000001.1"/>
</dbReference>
<comment type="subcellular location">
    <subcellularLocation>
        <location evidence="2">Cell outer membrane</location>
        <topology evidence="2">Lipid-anchor</topology>
    </subcellularLocation>
</comment>
<gene>
    <name evidence="4" type="ORF">A8135_04095</name>
    <name evidence="3" type="ORF">Ljam_2926</name>
</gene>
<dbReference type="PATRIC" id="fig|455.5.peg.3075"/>
<dbReference type="Gene3D" id="1.20.1600.10">
    <property type="entry name" value="Outer membrane efflux proteins (OEP)"/>
    <property type="match status" value="1"/>
</dbReference>
<protein>
    <submittedName>
        <fullName evidence="3">Outer membrane efflux protein</fullName>
    </submittedName>
    <submittedName>
        <fullName evidence="4">Transporter</fullName>
    </submittedName>
</protein>
<name>A0A0W0ULF8_9GAMM</name>